<gene>
    <name evidence="2" type="ORF">F2Q68_00029715</name>
</gene>
<comment type="caution">
    <text evidence="2">The sequence shown here is derived from an EMBL/GenBank/DDBJ whole genome shotgun (WGS) entry which is preliminary data.</text>
</comment>
<proteinExistence type="predicted"/>
<evidence type="ECO:0000256" key="1">
    <source>
        <dbReference type="SAM" id="MobiDB-lite"/>
    </source>
</evidence>
<evidence type="ECO:0000313" key="3">
    <source>
        <dbReference type="Proteomes" id="UP000712281"/>
    </source>
</evidence>
<evidence type="ECO:0000313" key="2">
    <source>
        <dbReference type="EMBL" id="KAF2540194.1"/>
    </source>
</evidence>
<dbReference type="AlphaFoldDB" id="A0A8S9G4N3"/>
<dbReference type="EMBL" id="QGKW02002005">
    <property type="protein sequence ID" value="KAF2540194.1"/>
    <property type="molecule type" value="Genomic_DNA"/>
</dbReference>
<reference evidence="2" key="1">
    <citation type="submission" date="2019-12" db="EMBL/GenBank/DDBJ databases">
        <title>Genome sequencing and annotation of Brassica cretica.</title>
        <authorList>
            <person name="Studholme D.J."/>
            <person name="Sarris P.F."/>
        </authorList>
    </citation>
    <scope>NUCLEOTIDE SEQUENCE</scope>
    <source>
        <strain evidence="2">PFS-001/15</strain>
        <tissue evidence="2">Leaf</tissue>
    </source>
</reference>
<protein>
    <submittedName>
        <fullName evidence="2">Uncharacterized protein</fullName>
    </submittedName>
</protein>
<feature type="region of interest" description="Disordered" evidence="1">
    <location>
        <begin position="67"/>
        <end position="98"/>
    </location>
</feature>
<organism evidence="2 3">
    <name type="scientific">Brassica cretica</name>
    <name type="common">Mustard</name>
    <dbReference type="NCBI Taxonomy" id="69181"/>
    <lineage>
        <taxon>Eukaryota</taxon>
        <taxon>Viridiplantae</taxon>
        <taxon>Streptophyta</taxon>
        <taxon>Embryophyta</taxon>
        <taxon>Tracheophyta</taxon>
        <taxon>Spermatophyta</taxon>
        <taxon>Magnoliopsida</taxon>
        <taxon>eudicotyledons</taxon>
        <taxon>Gunneridae</taxon>
        <taxon>Pentapetalae</taxon>
        <taxon>rosids</taxon>
        <taxon>malvids</taxon>
        <taxon>Brassicales</taxon>
        <taxon>Brassicaceae</taxon>
        <taxon>Brassiceae</taxon>
        <taxon>Brassica</taxon>
    </lineage>
</organism>
<sequence length="98" mass="10945">MHQQSWYLGRNGMKVSRIRLSRQSSRDSGETFSKIMSRQMKAMSSEAPDLSTVNFLIDPDISRIPTEDVNHSLVPQPQPFKSSKEGGQPSPVSVLEAL</sequence>
<name>A0A8S9G4N3_BRACR</name>
<dbReference type="Proteomes" id="UP000712281">
    <property type="component" value="Unassembled WGS sequence"/>
</dbReference>
<accession>A0A8S9G4N3</accession>